<evidence type="ECO:0000256" key="3">
    <source>
        <dbReference type="ARBA" id="ARBA00022475"/>
    </source>
</evidence>
<dbReference type="InterPro" id="IPR055411">
    <property type="entry name" value="LRR_FXL15/At3g58940/PEG3-like"/>
</dbReference>
<evidence type="ECO:0000256" key="10">
    <source>
        <dbReference type="ARBA" id="ARBA00023180"/>
    </source>
</evidence>
<evidence type="ECO:0000256" key="9">
    <source>
        <dbReference type="ARBA" id="ARBA00023170"/>
    </source>
</evidence>
<evidence type="ECO:0000256" key="1">
    <source>
        <dbReference type="ARBA" id="ARBA00004251"/>
    </source>
</evidence>
<dbReference type="PRINTS" id="PR00019">
    <property type="entry name" value="LEURICHRPT"/>
</dbReference>
<dbReference type="FunFam" id="3.80.10.10:FF:000213">
    <property type="entry name" value="Tyrosine-sulfated glycopeptide receptor 1"/>
    <property type="match status" value="1"/>
</dbReference>
<evidence type="ECO:0000313" key="14">
    <source>
        <dbReference type="Proteomes" id="UP001443914"/>
    </source>
</evidence>
<evidence type="ECO:0000256" key="11">
    <source>
        <dbReference type="SAM" id="Phobius"/>
    </source>
</evidence>
<dbReference type="InterPro" id="IPR032675">
    <property type="entry name" value="LRR_dom_sf"/>
</dbReference>
<reference evidence="13" key="1">
    <citation type="submission" date="2024-03" db="EMBL/GenBank/DDBJ databases">
        <title>WGS assembly of Saponaria officinalis var. Norfolk2.</title>
        <authorList>
            <person name="Jenkins J."/>
            <person name="Shu S."/>
            <person name="Grimwood J."/>
            <person name="Barry K."/>
            <person name="Goodstein D."/>
            <person name="Schmutz J."/>
            <person name="Leebens-Mack J."/>
            <person name="Osbourn A."/>
        </authorList>
    </citation>
    <scope>NUCLEOTIDE SEQUENCE [LARGE SCALE GENOMIC DNA]</scope>
    <source>
        <strain evidence="13">JIC</strain>
    </source>
</reference>
<dbReference type="PANTHER" id="PTHR27004">
    <property type="entry name" value="RECEPTOR-LIKE PROTEIN 12 ISOFORM X1"/>
    <property type="match status" value="1"/>
</dbReference>
<dbReference type="Proteomes" id="UP001443914">
    <property type="component" value="Unassembled WGS sequence"/>
</dbReference>
<gene>
    <name evidence="13" type="ORF">RND81_01G071300</name>
</gene>
<name>A0AAW1N661_SAPOF</name>
<accession>A0AAW1N661</accession>
<feature type="transmembrane region" description="Helical" evidence="11">
    <location>
        <begin position="426"/>
        <end position="447"/>
    </location>
</feature>
<evidence type="ECO:0000256" key="8">
    <source>
        <dbReference type="ARBA" id="ARBA00023136"/>
    </source>
</evidence>
<dbReference type="Pfam" id="PF00560">
    <property type="entry name" value="LRR_1"/>
    <property type="match status" value="1"/>
</dbReference>
<keyword evidence="4" id="KW-0433">Leucine-rich repeat</keyword>
<dbReference type="EMBL" id="JBDFQZ010000001">
    <property type="protein sequence ID" value="KAK9756069.1"/>
    <property type="molecule type" value="Genomic_DNA"/>
</dbReference>
<keyword evidence="3" id="KW-1003">Cell membrane</keyword>
<evidence type="ECO:0000259" key="12">
    <source>
        <dbReference type="Pfam" id="PF24758"/>
    </source>
</evidence>
<keyword evidence="9" id="KW-0675">Receptor</keyword>
<organism evidence="13 14">
    <name type="scientific">Saponaria officinalis</name>
    <name type="common">Common soapwort</name>
    <name type="synonym">Lychnis saponaria</name>
    <dbReference type="NCBI Taxonomy" id="3572"/>
    <lineage>
        <taxon>Eukaryota</taxon>
        <taxon>Viridiplantae</taxon>
        <taxon>Streptophyta</taxon>
        <taxon>Embryophyta</taxon>
        <taxon>Tracheophyta</taxon>
        <taxon>Spermatophyta</taxon>
        <taxon>Magnoliopsida</taxon>
        <taxon>eudicotyledons</taxon>
        <taxon>Gunneridae</taxon>
        <taxon>Pentapetalae</taxon>
        <taxon>Caryophyllales</taxon>
        <taxon>Caryophyllaceae</taxon>
        <taxon>Caryophylleae</taxon>
        <taxon>Saponaria</taxon>
    </lineage>
</organism>
<dbReference type="PANTHER" id="PTHR27004:SF470">
    <property type="entry name" value="RECEPTOR-LIKE PROTEIN 43"/>
    <property type="match status" value="1"/>
</dbReference>
<comment type="subcellular location">
    <subcellularLocation>
        <location evidence="1">Cell membrane</location>
        <topology evidence="1">Single-pass type I membrane protein</topology>
    </subcellularLocation>
</comment>
<evidence type="ECO:0000256" key="6">
    <source>
        <dbReference type="ARBA" id="ARBA00022737"/>
    </source>
</evidence>
<keyword evidence="7 11" id="KW-1133">Transmembrane helix</keyword>
<dbReference type="InterPro" id="IPR003591">
    <property type="entry name" value="Leu-rich_rpt_typical-subtyp"/>
</dbReference>
<keyword evidence="10" id="KW-0325">Glycoprotein</keyword>
<dbReference type="AlphaFoldDB" id="A0AAW1N661"/>
<dbReference type="SUPFAM" id="SSF52058">
    <property type="entry name" value="L domain-like"/>
    <property type="match status" value="1"/>
</dbReference>
<dbReference type="Gene3D" id="3.80.10.10">
    <property type="entry name" value="Ribonuclease Inhibitor"/>
    <property type="match status" value="2"/>
</dbReference>
<protein>
    <recommendedName>
        <fullName evidence="12">F-box/LRR-repeat protein 15/At3g58940/PEG3-like LRR domain-containing protein</fullName>
    </recommendedName>
</protein>
<keyword evidence="6" id="KW-0677">Repeat</keyword>
<keyword evidence="5 11" id="KW-0812">Transmembrane</keyword>
<comment type="caution">
    <text evidence="13">The sequence shown here is derived from an EMBL/GenBank/DDBJ whole genome shotgun (WGS) entry which is preliminary data.</text>
</comment>
<dbReference type="Pfam" id="PF24758">
    <property type="entry name" value="LRR_At5g56370"/>
    <property type="match status" value="1"/>
</dbReference>
<dbReference type="InterPro" id="IPR001611">
    <property type="entry name" value="Leu-rich_rpt"/>
</dbReference>
<evidence type="ECO:0000256" key="5">
    <source>
        <dbReference type="ARBA" id="ARBA00022692"/>
    </source>
</evidence>
<evidence type="ECO:0000256" key="7">
    <source>
        <dbReference type="ARBA" id="ARBA00022989"/>
    </source>
</evidence>
<feature type="domain" description="F-box/LRR-repeat protein 15/At3g58940/PEG3-like LRR" evidence="12">
    <location>
        <begin position="78"/>
        <end position="161"/>
    </location>
</feature>
<sequence length="455" mass="49723">MLRLTNLKIINLCSNSFSGVIPRDIGHLTKLEQLQLHINKFKGTIPSSLMNCTILVKLILRVNALQGNISTLDFSRLVRLQTLDLGNNYFTGNLPKSLFSCKSLTAIRVAINKLSGQISPNIATLPSLTFLSLSNNSFMNISGALTILSSCKNLASLTMPKNFYKELLPQEKSFIGPDGFRNLQALALGGCSFTGQVPEWLANIKSLEVLDLSFNELTGTIPGWFGSLPSIFYLDLSMNSLTGKFPVQLNRLPAMISVKAANKLKRTYLELPVFVAPNSANNHQYNQLGMLPTAIYFKGNRLTGTIPAEISRLQNLYVLDLSMNGFSGSIPSDFSNLTSLEVLDLSQNNLSGEIPTSLQSLNFLSEFNVSYNNLEGRILTGGQFGTFGESSYVGNPGLCGEILHKSCITRSSTVGHDSGKEYKKPFLDGLTVGIATVFVAVVAVQAFRLKNIFYC</sequence>
<evidence type="ECO:0000256" key="2">
    <source>
        <dbReference type="ARBA" id="ARBA00009592"/>
    </source>
</evidence>
<keyword evidence="8 11" id="KW-0472">Membrane</keyword>
<comment type="similarity">
    <text evidence="2">Belongs to the RLP family.</text>
</comment>
<dbReference type="GO" id="GO:0005886">
    <property type="term" value="C:plasma membrane"/>
    <property type="evidence" value="ECO:0007669"/>
    <property type="project" value="UniProtKB-SubCell"/>
</dbReference>
<keyword evidence="14" id="KW-1185">Reference proteome</keyword>
<evidence type="ECO:0000256" key="4">
    <source>
        <dbReference type="ARBA" id="ARBA00022614"/>
    </source>
</evidence>
<dbReference type="PROSITE" id="PS51450">
    <property type="entry name" value="LRR"/>
    <property type="match status" value="1"/>
</dbReference>
<evidence type="ECO:0000313" key="13">
    <source>
        <dbReference type="EMBL" id="KAK9756069.1"/>
    </source>
</evidence>
<dbReference type="SMART" id="SM00369">
    <property type="entry name" value="LRR_TYP"/>
    <property type="match status" value="7"/>
</dbReference>
<dbReference type="Pfam" id="PF13855">
    <property type="entry name" value="LRR_8"/>
    <property type="match status" value="2"/>
</dbReference>
<proteinExistence type="inferred from homology"/>